<protein>
    <submittedName>
        <fullName evidence="1">18138_t:CDS:1</fullName>
    </submittedName>
</protein>
<accession>A0ACA9LBE9</accession>
<feature type="non-terminal residue" evidence="1">
    <location>
        <position position="1"/>
    </location>
</feature>
<reference evidence="1" key="1">
    <citation type="submission" date="2021-06" db="EMBL/GenBank/DDBJ databases">
        <authorList>
            <person name="Kallberg Y."/>
            <person name="Tangrot J."/>
            <person name="Rosling A."/>
        </authorList>
    </citation>
    <scope>NUCLEOTIDE SEQUENCE</scope>
    <source>
        <strain evidence="1">MA461A</strain>
    </source>
</reference>
<organism evidence="1 2">
    <name type="scientific">Racocetra persica</name>
    <dbReference type="NCBI Taxonomy" id="160502"/>
    <lineage>
        <taxon>Eukaryota</taxon>
        <taxon>Fungi</taxon>
        <taxon>Fungi incertae sedis</taxon>
        <taxon>Mucoromycota</taxon>
        <taxon>Glomeromycotina</taxon>
        <taxon>Glomeromycetes</taxon>
        <taxon>Diversisporales</taxon>
        <taxon>Gigasporaceae</taxon>
        <taxon>Racocetra</taxon>
    </lineage>
</organism>
<gene>
    <name evidence="1" type="ORF">RPERSI_LOCUS2425</name>
</gene>
<evidence type="ECO:0000313" key="1">
    <source>
        <dbReference type="EMBL" id="CAG8514823.1"/>
    </source>
</evidence>
<sequence>RIPTKKGRLRTIEHYQFDTSDSSERSTTVNLDETYGYHRTTCLEALGISKRAKASAKKKAEETEEPKYEECKSFIILQLGIALFRFGTFTAFVIIDSKTILYLFIPNVAFLIIPTVINLFMEFGILFSDQSQNGDNDNKKDGEKNNDKGDKKDNENGDENGNEKGYQKDIKEDDKGEL</sequence>
<comment type="caution">
    <text evidence="1">The sequence shown here is derived from an EMBL/GenBank/DDBJ whole genome shotgun (WGS) entry which is preliminary data.</text>
</comment>
<name>A0ACA9LBE9_9GLOM</name>
<dbReference type="EMBL" id="CAJVQC010002633">
    <property type="protein sequence ID" value="CAG8514823.1"/>
    <property type="molecule type" value="Genomic_DNA"/>
</dbReference>
<dbReference type="Proteomes" id="UP000789920">
    <property type="component" value="Unassembled WGS sequence"/>
</dbReference>
<keyword evidence="2" id="KW-1185">Reference proteome</keyword>
<proteinExistence type="predicted"/>
<evidence type="ECO:0000313" key="2">
    <source>
        <dbReference type="Proteomes" id="UP000789920"/>
    </source>
</evidence>